<protein>
    <submittedName>
        <fullName evidence="2">Amidase</fullName>
    </submittedName>
</protein>
<dbReference type="InterPro" id="IPR000120">
    <property type="entry name" value="Amidase"/>
</dbReference>
<accession>A0A423PIH9</accession>
<dbReference type="RefSeq" id="WP_221179987.1">
    <property type="nucleotide sequence ID" value="NZ_AYKH01000034.1"/>
</dbReference>
<dbReference type="AlphaFoldDB" id="A0A423PIH9"/>
<name>A0A423PIH9_9GAMM</name>
<dbReference type="InterPro" id="IPR036928">
    <property type="entry name" value="AS_sf"/>
</dbReference>
<evidence type="ECO:0000313" key="3">
    <source>
        <dbReference type="Proteomes" id="UP000283993"/>
    </source>
</evidence>
<organism evidence="2 3">
    <name type="scientific">Salinisphaera orenii MK-B5</name>
    <dbReference type="NCBI Taxonomy" id="856730"/>
    <lineage>
        <taxon>Bacteria</taxon>
        <taxon>Pseudomonadati</taxon>
        <taxon>Pseudomonadota</taxon>
        <taxon>Gammaproteobacteria</taxon>
        <taxon>Salinisphaerales</taxon>
        <taxon>Salinisphaeraceae</taxon>
        <taxon>Salinisphaera</taxon>
    </lineage>
</organism>
<sequence>MTAASAGACDALTAMVDGTLTSERLVGDCLARIDAREAAIGAWAHFDAEAARAAARACDDGARGGLLAGLPVAVKDVFDTADMPTAYGSPIYSGHRPQADAAVVALIRRAGGVVMGKTVTTEFAMFAPGRTANPHDTAHTPGGSSSGSAAAVADGMVPLALGTQTAGSVIRPASFCGVVGYKPTFDSICPTGLKNAAWTLDTVGVFARDVADAALFAGVLDGRRCRADAFDASRPPRLGLCRTPQWAAADADTRTAMAEAERQAAAAGATVCPIDLPPEFDALLAAQHTIMAYELARTLAFEFDTAPDRISAELGTILDEGRAIPARDYARAQQRRRVCQAQLDGIFAQVDALIAPSAPGEAPRRTAGTGDPVFNRIWTLLGTPCVNVPGLTGANGLPVGVQVIGALHEDARTLSAARWLEATLSGATAG</sequence>
<dbReference type="SUPFAM" id="SSF75304">
    <property type="entry name" value="Amidase signature (AS) enzymes"/>
    <property type="match status" value="1"/>
</dbReference>
<dbReference type="Proteomes" id="UP000283993">
    <property type="component" value="Unassembled WGS sequence"/>
</dbReference>
<feature type="domain" description="Amidase" evidence="1">
    <location>
        <begin position="25"/>
        <end position="414"/>
    </location>
</feature>
<reference evidence="2 3" key="1">
    <citation type="submission" date="2013-10" db="EMBL/GenBank/DDBJ databases">
        <title>Salinisphaera orenii MK-B5 Genome Sequencing.</title>
        <authorList>
            <person name="Lai Q."/>
            <person name="Li C."/>
            <person name="Shao Z."/>
        </authorList>
    </citation>
    <scope>NUCLEOTIDE SEQUENCE [LARGE SCALE GENOMIC DNA]</scope>
    <source>
        <strain evidence="2 3">MK-B5</strain>
    </source>
</reference>
<dbReference type="PANTHER" id="PTHR11895:SF151">
    <property type="entry name" value="GLUTAMYL-TRNA(GLN) AMIDOTRANSFERASE SUBUNIT A"/>
    <property type="match status" value="1"/>
</dbReference>
<dbReference type="Gene3D" id="3.90.1300.10">
    <property type="entry name" value="Amidase signature (AS) domain"/>
    <property type="match status" value="1"/>
</dbReference>
<evidence type="ECO:0000313" key="2">
    <source>
        <dbReference type="EMBL" id="ROO25411.1"/>
    </source>
</evidence>
<dbReference type="GO" id="GO:0003824">
    <property type="term" value="F:catalytic activity"/>
    <property type="evidence" value="ECO:0007669"/>
    <property type="project" value="InterPro"/>
</dbReference>
<proteinExistence type="predicted"/>
<keyword evidence="3" id="KW-1185">Reference proteome</keyword>
<evidence type="ECO:0000259" key="1">
    <source>
        <dbReference type="Pfam" id="PF01425"/>
    </source>
</evidence>
<dbReference type="InterPro" id="IPR023631">
    <property type="entry name" value="Amidase_dom"/>
</dbReference>
<gene>
    <name evidence="2" type="ORF">SAOR_12755</name>
</gene>
<dbReference type="EMBL" id="AYKH01000034">
    <property type="protein sequence ID" value="ROO25411.1"/>
    <property type="molecule type" value="Genomic_DNA"/>
</dbReference>
<dbReference type="PANTHER" id="PTHR11895">
    <property type="entry name" value="TRANSAMIDASE"/>
    <property type="match status" value="1"/>
</dbReference>
<dbReference type="Pfam" id="PF01425">
    <property type="entry name" value="Amidase"/>
    <property type="match status" value="1"/>
</dbReference>
<comment type="caution">
    <text evidence="2">The sequence shown here is derived from an EMBL/GenBank/DDBJ whole genome shotgun (WGS) entry which is preliminary data.</text>
</comment>